<organism evidence="1 2">
    <name type="scientific">Bacillus safensis</name>
    <dbReference type="NCBI Taxonomy" id="561879"/>
    <lineage>
        <taxon>Bacteria</taxon>
        <taxon>Bacillati</taxon>
        <taxon>Bacillota</taxon>
        <taxon>Bacilli</taxon>
        <taxon>Bacillales</taxon>
        <taxon>Bacillaceae</taxon>
        <taxon>Bacillus</taxon>
    </lineage>
</organism>
<sequence>MSTLFFKYYNNSKNFIKIYILFYFSEKENDLDQKPHPHELIKGGSPLFFQTAAHQKKRINTFWLSKHHPMYEGKKIEKKSTLNGRLFFSNINPSQA</sequence>
<dbReference type="EMBL" id="AP021906">
    <property type="protein sequence ID" value="BBP86968.1"/>
    <property type="molecule type" value="Genomic_DNA"/>
</dbReference>
<evidence type="ECO:0000313" key="2">
    <source>
        <dbReference type="Proteomes" id="UP000464658"/>
    </source>
</evidence>
<dbReference type="AlphaFoldDB" id="A0A5S9M2P7"/>
<protein>
    <submittedName>
        <fullName evidence="1">Uncharacterized protein</fullName>
    </submittedName>
</protein>
<name>A0A5S9M2P7_BACIA</name>
<accession>A0A5S9M2P7</accession>
<gene>
    <name evidence="1" type="ORF">BsIDN1_05860</name>
</gene>
<evidence type="ECO:0000313" key="1">
    <source>
        <dbReference type="EMBL" id="BBP86968.1"/>
    </source>
</evidence>
<proteinExistence type="predicted"/>
<reference evidence="1 2" key="1">
    <citation type="submission" date="2019-12" db="EMBL/GenBank/DDBJ databases">
        <title>Full genome sequence of a Bacillus safensis strain isolated from commercially available natto in Indonesia.</title>
        <authorList>
            <person name="Yoshida M."/>
            <person name="Uomi M."/>
            <person name="Waturangi D."/>
            <person name="Ekaputri J.J."/>
            <person name="Setiamarga D.H.E."/>
        </authorList>
    </citation>
    <scope>NUCLEOTIDE SEQUENCE [LARGE SCALE GENOMIC DNA]</scope>
    <source>
        <strain evidence="1 2">IDN1</strain>
    </source>
</reference>
<dbReference type="Proteomes" id="UP000464658">
    <property type="component" value="Chromosome"/>
</dbReference>